<feature type="transmembrane region" description="Helical" evidence="37">
    <location>
        <begin position="19"/>
        <end position="39"/>
    </location>
</feature>
<dbReference type="Gene3D" id="1.50.40.10">
    <property type="entry name" value="Mitochondrial carrier domain"/>
    <property type="match status" value="1"/>
</dbReference>
<evidence type="ECO:0000256" key="6">
    <source>
        <dbReference type="ARBA" id="ARBA00006375"/>
    </source>
</evidence>
<comment type="catalytic activity">
    <reaction evidence="32">
        <text>succinate(in) + 2-oxoglutarate(out) = succinate(out) + 2-oxoglutarate(in)</text>
        <dbReference type="Rhea" id="RHEA:71595"/>
        <dbReference type="ChEBI" id="CHEBI:16810"/>
        <dbReference type="ChEBI" id="CHEBI:30031"/>
    </reaction>
</comment>
<dbReference type="SMART" id="SM00393">
    <property type="entry name" value="R3H"/>
    <property type="match status" value="1"/>
</dbReference>
<keyword evidence="41" id="KW-1185">Reference proteome</keyword>
<proteinExistence type="inferred from homology"/>
<dbReference type="GO" id="GO:0003676">
    <property type="term" value="F:nucleic acid binding"/>
    <property type="evidence" value="ECO:0007669"/>
    <property type="project" value="UniProtKB-UniRule"/>
</dbReference>
<comment type="catalytic activity">
    <reaction evidence="30">
        <text>maleate(in) + 2-oxoglutarate(out) = maleate(out) + 2-oxoglutarate(in)</text>
        <dbReference type="Rhea" id="RHEA:71599"/>
        <dbReference type="ChEBI" id="CHEBI:16810"/>
        <dbReference type="ChEBI" id="CHEBI:30780"/>
    </reaction>
</comment>
<feature type="transmembrane region" description="Helical" evidence="37">
    <location>
        <begin position="677"/>
        <end position="701"/>
    </location>
</feature>
<evidence type="ECO:0000256" key="14">
    <source>
        <dbReference type="ARBA" id="ARBA00022737"/>
    </source>
</evidence>
<evidence type="ECO:0000256" key="37">
    <source>
        <dbReference type="SAM" id="Phobius"/>
    </source>
</evidence>
<dbReference type="FunFam" id="3.30.40.10:FF:000099">
    <property type="entry name" value="E3 ubiquitin-protein ligase RNF167"/>
    <property type="match status" value="1"/>
</dbReference>
<dbReference type="InterPro" id="IPR001374">
    <property type="entry name" value="R3H_dom"/>
</dbReference>
<evidence type="ECO:0000256" key="33">
    <source>
        <dbReference type="PROSITE-ProRule" id="PRU00175"/>
    </source>
</evidence>
<feature type="compositionally biased region" description="Low complexity" evidence="36">
    <location>
        <begin position="815"/>
        <end position="829"/>
    </location>
</feature>
<feature type="region of interest" description="Disordered" evidence="36">
    <location>
        <begin position="783"/>
        <end position="834"/>
    </location>
</feature>
<dbReference type="Pfam" id="PF13639">
    <property type="entry name" value="zf-RING_2"/>
    <property type="match status" value="1"/>
</dbReference>
<evidence type="ECO:0000256" key="2">
    <source>
        <dbReference type="ARBA" id="ARBA00004141"/>
    </source>
</evidence>
<keyword evidence="23" id="KW-0458">Lysosome</keyword>
<evidence type="ECO:0000256" key="10">
    <source>
        <dbReference type="ARBA" id="ARBA00022679"/>
    </source>
</evidence>
<dbReference type="InterPro" id="IPR044744">
    <property type="entry name" value="ZNRF4/RNF13/RNF167_PA"/>
</dbReference>
<dbReference type="CDD" id="cd02636">
    <property type="entry name" value="R3H_sperm-antigen"/>
    <property type="match status" value="1"/>
</dbReference>
<dbReference type="InterPro" id="IPR001841">
    <property type="entry name" value="Znf_RING"/>
</dbReference>
<feature type="repeat" description="Solcar" evidence="34">
    <location>
        <begin position="17"/>
        <end position="102"/>
    </location>
</feature>
<dbReference type="SUPFAM" id="SSF52025">
    <property type="entry name" value="PA domain"/>
    <property type="match status" value="1"/>
</dbReference>
<keyword evidence="21 34" id="KW-0472">Membrane</keyword>
<comment type="subcellular location">
    <subcellularLocation>
        <location evidence="4">Endosome membrane</location>
        <topology evidence="4">Single-pass type I membrane protein</topology>
    </subcellularLocation>
    <subcellularLocation>
        <location evidence="3">Lysosome membrane</location>
        <topology evidence="3">Single-pass type I membrane protein</topology>
    </subcellularLocation>
    <subcellularLocation>
        <location evidence="2">Membrane</location>
        <topology evidence="2">Multi-pass membrane protein</topology>
    </subcellularLocation>
</comment>
<dbReference type="InterPro" id="IPR023395">
    <property type="entry name" value="MCP_dom_sf"/>
</dbReference>
<evidence type="ECO:0000256" key="15">
    <source>
        <dbReference type="ARBA" id="ARBA00022753"/>
    </source>
</evidence>
<dbReference type="Gene3D" id="3.30.40.10">
    <property type="entry name" value="Zinc/RING finger domain, C3HC4 (zinc finger)"/>
    <property type="match status" value="1"/>
</dbReference>
<evidence type="ECO:0000259" key="39">
    <source>
        <dbReference type="PROSITE" id="PS51061"/>
    </source>
</evidence>
<evidence type="ECO:0000256" key="12">
    <source>
        <dbReference type="ARBA" id="ARBA00022723"/>
    </source>
</evidence>
<feature type="compositionally biased region" description="Basic and acidic residues" evidence="36">
    <location>
        <begin position="399"/>
        <end position="415"/>
    </location>
</feature>
<comment type="similarity">
    <text evidence="6">Belongs to the mitochondrial carrier (TC 2.A.29) family.</text>
</comment>
<evidence type="ECO:0000256" key="24">
    <source>
        <dbReference type="ARBA" id="ARBA00036491"/>
    </source>
</evidence>
<dbReference type="Pfam" id="PF01424">
    <property type="entry name" value="R3H"/>
    <property type="match status" value="1"/>
</dbReference>
<keyword evidence="10" id="KW-0808">Transferase</keyword>
<dbReference type="GO" id="GO:0010008">
    <property type="term" value="C:endosome membrane"/>
    <property type="evidence" value="ECO:0007669"/>
    <property type="project" value="UniProtKB-SubCell"/>
</dbReference>
<dbReference type="EMBL" id="JAROKS010000023">
    <property type="protein sequence ID" value="KAK1787726.1"/>
    <property type="molecule type" value="Genomic_DNA"/>
</dbReference>
<keyword evidence="8" id="KW-0813">Transport</keyword>
<keyword evidence="9" id="KW-0050">Antiport</keyword>
<evidence type="ECO:0000256" key="9">
    <source>
        <dbReference type="ARBA" id="ARBA00022449"/>
    </source>
</evidence>
<evidence type="ECO:0000256" key="31">
    <source>
        <dbReference type="ARBA" id="ARBA00052538"/>
    </source>
</evidence>
<comment type="function">
    <text evidence="28">Catalyzes the transport of 2-oxoglutarate (alpha-oxoglutarate) across the inner mitochondrial membrane in an electroneutral exchange for malate. Can also exchange 2-oxoglutarate for other dicarboxylic acids such as malonate, succinate, maleate and oxaloacetate, although with lower affinity. Contributes to several metabolic processes, including the malate-aspartate shuttle, the oxoglutarate/isocitrate shuttle, in gluconeogenesis from lactate, and in nitrogen metabolism. Maintains mitochondrial fusion and fission events, and the organization and morphology of cristae. Involved in the regulation of apoptosis. Helps protect from cytotoxic-induced apoptosis by modulating glutathione levels in mitochondria.</text>
</comment>
<evidence type="ECO:0000256" key="23">
    <source>
        <dbReference type="ARBA" id="ARBA00023228"/>
    </source>
</evidence>
<keyword evidence="35" id="KW-0175">Coiled coil</keyword>
<evidence type="ECO:0000256" key="5">
    <source>
        <dbReference type="ARBA" id="ARBA00004906"/>
    </source>
</evidence>
<evidence type="ECO:0000256" key="19">
    <source>
        <dbReference type="ARBA" id="ARBA00022989"/>
    </source>
</evidence>
<dbReference type="Gene3D" id="3.30.1370.50">
    <property type="entry name" value="R3H-like domain"/>
    <property type="match status" value="1"/>
</dbReference>
<feature type="compositionally biased region" description="Acidic residues" evidence="36">
    <location>
        <begin position="877"/>
        <end position="887"/>
    </location>
</feature>
<feature type="compositionally biased region" description="Basic and acidic residues" evidence="36">
    <location>
        <begin position="796"/>
        <end position="814"/>
    </location>
</feature>
<comment type="subunit">
    <text evidence="27">Interacts with SMIM26.</text>
</comment>
<dbReference type="CDD" id="cd16796">
    <property type="entry name" value="RING-H2_RNF13"/>
    <property type="match status" value="1"/>
</dbReference>
<reference evidence="40" key="1">
    <citation type="submission" date="2023-03" db="EMBL/GenBank/DDBJ databases">
        <title>Electrophorus voltai genome.</title>
        <authorList>
            <person name="Bian C."/>
        </authorList>
    </citation>
    <scope>NUCLEOTIDE SEQUENCE</scope>
    <source>
        <strain evidence="40">CB-2022</strain>
        <tissue evidence="40">Muscle</tissue>
    </source>
</reference>
<keyword evidence="18" id="KW-0862">Zinc</keyword>
<feature type="domain" description="R3H" evidence="39">
    <location>
        <begin position="305"/>
        <end position="368"/>
    </location>
</feature>
<protein>
    <recommendedName>
        <fullName evidence="25">Mitochondrial 2-oxoglutarate/malate carrier protein</fullName>
        <ecNumber evidence="7">2.3.2.27</ecNumber>
    </recommendedName>
    <alternativeName>
        <fullName evidence="26">Solute carrier family 25 member 11</fullName>
    </alternativeName>
</protein>
<feature type="coiled-coil region" evidence="35">
    <location>
        <begin position="279"/>
        <end position="313"/>
    </location>
</feature>
<evidence type="ECO:0000256" key="13">
    <source>
        <dbReference type="ARBA" id="ARBA00022729"/>
    </source>
</evidence>
<dbReference type="SUPFAM" id="SSF103506">
    <property type="entry name" value="Mitochondrial carrier"/>
    <property type="match status" value="1"/>
</dbReference>
<feature type="region of interest" description="Disordered" evidence="36">
    <location>
        <begin position="399"/>
        <end position="423"/>
    </location>
</feature>
<keyword evidence="19 37" id="KW-1133">Transmembrane helix</keyword>
<keyword evidence="20" id="KW-0445">Lipid transport</keyword>
<keyword evidence="17" id="KW-0833">Ubl conjugation pathway</keyword>
<comment type="caution">
    <text evidence="40">The sequence shown here is derived from an EMBL/GenBank/DDBJ whole genome shotgun (WGS) entry which is preliminary data.</text>
</comment>
<dbReference type="Pfam" id="PF00153">
    <property type="entry name" value="Mito_carr"/>
    <property type="match status" value="3"/>
</dbReference>
<dbReference type="InterPro" id="IPR018108">
    <property type="entry name" value="MCP_transmembrane"/>
</dbReference>
<evidence type="ECO:0000256" key="26">
    <source>
        <dbReference type="ARBA" id="ARBA00041881"/>
    </source>
</evidence>
<evidence type="ECO:0000259" key="38">
    <source>
        <dbReference type="PROSITE" id="PS50089"/>
    </source>
</evidence>
<dbReference type="SUPFAM" id="SSF57850">
    <property type="entry name" value="RING/U-box"/>
    <property type="match status" value="1"/>
</dbReference>
<dbReference type="InterPro" id="IPR046450">
    <property type="entry name" value="PA_dom_sf"/>
</dbReference>
<feature type="repeat" description="Solcar" evidence="34">
    <location>
        <begin position="111"/>
        <end position="202"/>
    </location>
</feature>
<dbReference type="PROSITE" id="PS51061">
    <property type="entry name" value="R3H"/>
    <property type="match status" value="1"/>
</dbReference>
<dbReference type="AlphaFoldDB" id="A0AAD9DN13"/>
<evidence type="ECO:0000256" key="29">
    <source>
        <dbReference type="ARBA" id="ARBA00050120"/>
    </source>
</evidence>
<dbReference type="GO" id="GO:0015297">
    <property type="term" value="F:antiporter activity"/>
    <property type="evidence" value="ECO:0007669"/>
    <property type="project" value="UniProtKB-KW"/>
</dbReference>
<evidence type="ECO:0000256" key="4">
    <source>
        <dbReference type="ARBA" id="ARBA00004530"/>
    </source>
</evidence>
<sequence>MAAASDTAKPKTSPKSIKFLFGGLAGMGATVFVQPLDLVKNRMQLSGQGSKAREYKTSLHAVASILRNEGIRGIYTGLSAGLLRQATYTTTRLGIYTILFEKMTKADGTPPNFFMKALIGMTAGATGAFVGTPAEVALIRMTADGRLPPNERRGYKNVFNALIRITREEGVTTLWRGCIPTMTRAVVVNAAQLASYSQSKQALLDSGYFSDDILCHFCASMISGLVTTAASMPVDIAKTRIQNMRMIDGKPEYKNGFSKMADLLGSILSSMEKPPTVGDQESRRKAREQAARLKKMQEEEKRKKAEFRKKMEKDVSDFIQDSTLQKKKYEPMGKIERSILHDVAEVAGLTSFSFGEDEESRYVMLFKKEFAPSDEELEAYRRGEEWDQAKAEERRRLREQAALEEKAASQTEKRPASPSSNYRDKYSHLIGTSAAKDAAHTLEANRAYGCVPVANKRDTRSIEEAMNEIRAKKRLKKGEEDPGASSSSGGGKLMCADVWSMGNPLRLLAFAIFCILVPSPGHAFIYTHYGNMTSKLLDDLPALFGSPLPEDGLMGLLVESHPLNACTPIDPAPASPTPTGPNSTTKYIVLIRRYDCNFDIKVLHAQLAGYSAAIIHNMYSNTLLNMNYSNETIAEEIVIPSVFTSYYASEILHSFIITEKGAYVILKPDPTFPFSLYLIPFTGVVGLIIIVMVIILIVRCVQYRKTLRKNRLTKEELRKIPIHKFTKGDEYDVCAICLDEYEEGDKLRVLPCSHAYHSRCVDPWLTQTKKTCPVCKQRVTRANPEYSDSSDSDEEVGPHRGDDEEGRAESERTPLLRPSNPSSPSLGSPHATATYDSTVDTFPAITTVTTSVQCLAHVPQQDSPLLGYDGYYSPMEISEEDTEEEDDGRPSDDDTTHLIGRGPIGV</sequence>
<feature type="region of interest" description="Disordered" evidence="36">
    <location>
        <begin position="862"/>
        <end position="906"/>
    </location>
</feature>
<evidence type="ECO:0000256" key="18">
    <source>
        <dbReference type="ARBA" id="ARBA00022833"/>
    </source>
</evidence>
<dbReference type="PROSITE" id="PS50920">
    <property type="entry name" value="SOLCAR"/>
    <property type="match status" value="2"/>
</dbReference>
<dbReference type="GO" id="GO:0006869">
    <property type="term" value="P:lipid transport"/>
    <property type="evidence" value="ECO:0007669"/>
    <property type="project" value="UniProtKB-KW"/>
</dbReference>
<evidence type="ECO:0000256" key="36">
    <source>
        <dbReference type="SAM" id="MobiDB-lite"/>
    </source>
</evidence>
<evidence type="ECO:0000256" key="28">
    <source>
        <dbReference type="ARBA" id="ARBA00045567"/>
    </source>
</evidence>
<dbReference type="PROSITE" id="PS50089">
    <property type="entry name" value="ZF_RING_2"/>
    <property type="match status" value="1"/>
</dbReference>
<evidence type="ECO:0000256" key="17">
    <source>
        <dbReference type="ARBA" id="ARBA00022786"/>
    </source>
</evidence>
<keyword evidence="15" id="KW-0967">Endosome</keyword>
<dbReference type="InterPro" id="IPR003137">
    <property type="entry name" value="PA_domain"/>
</dbReference>
<dbReference type="GO" id="GO:0061630">
    <property type="term" value="F:ubiquitin protein ligase activity"/>
    <property type="evidence" value="ECO:0007669"/>
    <property type="project" value="UniProtKB-EC"/>
</dbReference>
<evidence type="ECO:0000256" key="30">
    <source>
        <dbReference type="ARBA" id="ARBA00050291"/>
    </source>
</evidence>
<dbReference type="FunFam" id="1.50.40.10:FF:000013">
    <property type="entry name" value="Mitochondrial 2-oxoglutarate/malate carrier protein-like protein"/>
    <property type="match status" value="1"/>
</dbReference>
<evidence type="ECO:0000256" key="3">
    <source>
        <dbReference type="ARBA" id="ARBA00004352"/>
    </source>
</evidence>
<dbReference type="GO" id="GO:0015139">
    <property type="term" value="F:alpha-ketoglutarate transmembrane transporter activity"/>
    <property type="evidence" value="ECO:0007669"/>
    <property type="project" value="UniProtKB-ARBA"/>
</dbReference>
<dbReference type="CDD" id="cd02123">
    <property type="entry name" value="PA_C_RZF_like"/>
    <property type="match status" value="1"/>
</dbReference>
<evidence type="ECO:0000256" key="11">
    <source>
        <dbReference type="ARBA" id="ARBA00022692"/>
    </source>
</evidence>
<keyword evidence="11 34" id="KW-0812">Transmembrane</keyword>
<comment type="catalytic activity">
    <reaction evidence="31">
        <text>malonate(in) + 2-oxoglutarate(out) = malonate(out) + 2-oxoglutarate(in)</text>
        <dbReference type="Rhea" id="RHEA:71591"/>
        <dbReference type="ChEBI" id="CHEBI:15792"/>
        <dbReference type="ChEBI" id="CHEBI:16810"/>
    </reaction>
</comment>
<dbReference type="InterPro" id="IPR013083">
    <property type="entry name" value="Znf_RING/FYVE/PHD"/>
</dbReference>
<dbReference type="PANTHER" id="PTHR13498:SF3">
    <property type="entry name" value="SPERM-ASSOCIATED ANTIGEN 7"/>
    <property type="match status" value="1"/>
</dbReference>
<evidence type="ECO:0000256" key="21">
    <source>
        <dbReference type="ARBA" id="ARBA00023136"/>
    </source>
</evidence>
<keyword evidence="14" id="KW-0677">Repeat</keyword>
<comment type="catalytic activity">
    <reaction evidence="1">
        <text>S-ubiquitinyl-[E2 ubiquitin-conjugating enzyme]-L-cysteine + [acceptor protein]-L-lysine = [E2 ubiquitin-conjugating enzyme]-L-cysteine + N(6)-ubiquitinyl-[acceptor protein]-L-lysine.</text>
        <dbReference type="EC" id="2.3.2.27"/>
    </reaction>
</comment>
<evidence type="ECO:0000256" key="8">
    <source>
        <dbReference type="ARBA" id="ARBA00022448"/>
    </source>
</evidence>
<keyword evidence="13" id="KW-0732">Signal</keyword>
<accession>A0AAD9DN13</accession>
<feature type="domain" description="RING-type" evidence="38">
    <location>
        <begin position="734"/>
        <end position="776"/>
    </location>
</feature>
<comment type="pathway">
    <text evidence="5">Protein modification; protein ubiquitination.</text>
</comment>
<evidence type="ECO:0000256" key="35">
    <source>
        <dbReference type="SAM" id="Coils"/>
    </source>
</evidence>
<evidence type="ECO:0000313" key="40">
    <source>
        <dbReference type="EMBL" id="KAK1787726.1"/>
    </source>
</evidence>
<keyword evidence="16 33" id="KW-0863">Zinc-finger</keyword>
<evidence type="ECO:0000256" key="16">
    <source>
        <dbReference type="ARBA" id="ARBA00022771"/>
    </source>
</evidence>
<evidence type="ECO:0000256" key="7">
    <source>
        <dbReference type="ARBA" id="ARBA00012483"/>
    </source>
</evidence>
<keyword evidence="12" id="KW-0479">Metal-binding</keyword>
<dbReference type="Proteomes" id="UP001239994">
    <property type="component" value="Unassembled WGS sequence"/>
</dbReference>
<keyword evidence="22" id="KW-0325">Glycoprotein</keyword>
<evidence type="ECO:0000256" key="1">
    <source>
        <dbReference type="ARBA" id="ARBA00000900"/>
    </source>
</evidence>
<dbReference type="SUPFAM" id="SSF82708">
    <property type="entry name" value="R3H domain"/>
    <property type="match status" value="1"/>
</dbReference>
<comment type="catalytic activity">
    <reaction evidence="24">
        <text>(S)-malate(in) + 2-oxoglutarate(out) = (S)-malate(out) + 2-oxoglutarate(in)</text>
        <dbReference type="Rhea" id="RHEA:71587"/>
        <dbReference type="ChEBI" id="CHEBI:15589"/>
        <dbReference type="ChEBI" id="CHEBI:16810"/>
    </reaction>
</comment>
<dbReference type="InterPro" id="IPR017330">
    <property type="entry name" value="SPAG7"/>
</dbReference>
<evidence type="ECO:0000313" key="41">
    <source>
        <dbReference type="Proteomes" id="UP001239994"/>
    </source>
</evidence>
<dbReference type="Pfam" id="PF02225">
    <property type="entry name" value="PA"/>
    <property type="match status" value="1"/>
</dbReference>
<dbReference type="InterPro" id="IPR034068">
    <property type="entry name" value="R3H_sperm-antigen"/>
</dbReference>
<dbReference type="EC" id="2.3.2.27" evidence="7"/>
<evidence type="ECO:0000256" key="25">
    <source>
        <dbReference type="ARBA" id="ARBA00040264"/>
    </source>
</evidence>
<evidence type="ECO:0000256" key="34">
    <source>
        <dbReference type="PROSITE-ProRule" id="PRU00282"/>
    </source>
</evidence>
<dbReference type="Gene3D" id="3.50.30.30">
    <property type="match status" value="1"/>
</dbReference>
<dbReference type="GO" id="GO:0008270">
    <property type="term" value="F:zinc ion binding"/>
    <property type="evidence" value="ECO:0007669"/>
    <property type="project" value="UniProtKB-KW"/>
</dbReference>
<organism evidence="40 41">
    <name type="scientific">Electrophorus voltai</name>
    <dbReference type="NCBI Taxonomy" id="2609070"/>
    <lineage>
        <taxon>Eukaryota</taxon>
        <taxon>Metazoa</taxon>
        <taxon>Chordata</taxon>
        <taxon>Craniata</taxon>
        <taxon>Vertebrata</taxon>
        <taxon>Euteleostomi</taxon>
        <taxon>Actinopterygii</taxon>
        <taxon>Neopterygii</taxon>
        <taxon>Teleostei</taxon>
        <taxon>Ostariophysi</taxon>
        <taxon>Gymnotiformes</taxon>
        <taxon>Gymnotoidei</taxon>
        <taxon>Gymnotidae</taxon>
        <taxon>Electrophorus</taxon>
    </lineage>
</organism>
<dbReference type="PANTHER" id="PTHR13498">
    <property type="entry name" value="SPERM ASSOCIATED ANTIGEN 7"/>
    <property type="match status" value="1"/>
</dbReference>
<dbReference type="InterPro" id="IPR036867">
    <property type="entry name" value="R3H_dom_sf"/>
</dbReference>
<comment type="catalytic activity">
    <reaction evidence="29">
        <text>oxaloacetate(in) + 2-oxoglutarate(out) = oxaloacetate(out) + 2-oxoglutarate(in)</text>
        <dbReference type="Rhea" id="RHEA:71603"/>
        <dbReference type="ChEBI" id="CHEBI:16452"/>
        <dbReference type="ChEBI" id="CHEBI:16810"/>
    </reaction>
</comment>
<gene>
    <name evidence="40" type="ORF">P4O66_016211</name>
</gene>
<evidence type="ECO:0000256" key="20">
    <source>
        <dbReference type="ARBA" id="ARBA00023055"/>
    </source>
</evidence>
<evidence type="ECO:0000256" key="27">
    <source>
        <dbReference type="ARBA" id="ARBA00044758"/>
    </source>
</evidence>
<evidence type="ECO:0000256" key="32">
    <source>
        <dbReference type="ARBA" id="ARBA00052710"/>
    </source>
</evidence>
<dbReference type="SMART" id="SM00184">
    <property type="entry name" value="RING"/>
    <property type="match status" value="1"/>
</dbReference>
<dbReference type="GO" id="GO:0005765">
    <property type="term" value="C:lysosomal membrane"/>
    <property type="evidence" value="ECO:0007669"/>
    <property type="project" value="UniProtKB-SubCell"/>
</dbReference>
<name>A0AAD9DN13_9TELE</name>
<evidence type="ECO:0000256" key="22">
    <source>
        <dbReference type="ARBA" id="ARBA00023180"/>
    </source>
</evidence>